<proteinExistence type="inferred from homology"/>
<evidence type="ECO:0000256" key="1">
    <source>
        <dbReference type="ARBA" id="ARBA00006135"/>
    </source>
</evidence>
<dbReference type="InterPro" id="IPR014142">
    <property type="entry name" value="TrbG_Ti"/>
</dbReference>
<dbReference type="Proteomes" id="UP000239867">
    <property type="component" value="Chromosome"/>
</dbReference>
<dbReference type="Pfam" id="PF03524">
    <property type="entry name" value="CagX"/>
    <property type="match status" value="1"/>
</dbReference>
<dbReference type="AlphaFoldDB" id="A0A2L1GL76"/>
<dbReference type="OrthoDB" id="5357875at2"/>
<name>A0A2L1GL76_9BACT</name>
<evidence type="ECO:0000256" key="3">
    <source>
        <dbReference type="SAM" id="SignalP"/>
    </source>
</evidence>
<feature type="signal peptide" evidence="3">
    <location>
        <begin position="1"/>
        <end position="22"/>
    </location>
</feature>
<dbReference type="EMBL" id="CP021255">
    <property type="protein sequence ID" value="AVD70430.1"/>
    <property type="molecule type" value="Genomic_DNA"/>
</dbReference>
<dbReference type="InterPro" id="IPR038161">
    <property type="entry name" value="VirB9/CagX/TrbG_C_sf"/>
</dbReference>
<dbReference type="InterPro" id="IPR010258">
    <property type="entry name" value="Conjugal_tfr_TrbG/VirB9/CagX"/>
</dbReference>
<protein>
    <submittedName>
        <fullName evidence="4">P-type conjugative transfer protein TrbG</fullName>
    </submittedName>
</protein>
<reference evidence="4 5" key="1">
    <citation type="journal article" date="2018" name="MBio">
        <title>Insights into the evolution of host association through the isolation and characterization of a novel human periodontal pathobiont, Desulfobulbus oralis.</title>
        <authorList>
            <person name="Cross K.L."/>
            <person name="Chirania P."/>
            <person name="Xiong W."/>
            <person name="Beall C.J."/>
            <person name="Elkins J.G."/>
            <person name="Giannone R.J."/>
            <person name="Griffen A.L."/>
            <person name="Guss A.M."/>
            <person name="Hettich R.L."/>
            <person name="Joshi S.S."/>
            <person name="Mokrzan E.M."/>
            <person name="Martin R.K."/>
            <person name="Zhulin I.B."/>
            <person name="Leys E.J."/>
            <person name="Podar M."/>
        </authorList>
    </citation>
    <scope>NUCLEOTIDE SEQUENCE [LARGE SCALE GENOMIC DNA]</scope>
    <source>
        <strain evidence="4 5">ORNL</strain>
    </source>
</reference>
<evidence type="ECO:0000313" key="5">
    <source>
        <dbReference type="Proteomes" id="UP000239867"/>
    </source>
</evidence>
<keyword evidence="2 3" id="KW-0732">Signal</keyword>
<dbReference type="CDD" id="cd06911">
    <property type="entry name" value="VirB9_CagX_TrbG"/>
    <property type="match status" value="1"/>
</dbReference>
<evidence type="ECO:0000256" key="2">
    <source>
        <dbReference type="ARBA" id="ARBA00022729"/>
    </source>
</evidence>
<dbReference type="NCBIfam" id="TIGR02775">
    <property type="entry name" value="TrbG_Ti"/>
    <property type="match status" value="1"/>
</dbReference>
<dbReference type="KEGG" id="deo:CAY53_02175"/>
<gene>
    <name evidence="4" type="ORF">CAY53_02175</name>
</gene>
<accession>A0A2L1GL76</accession>
<comment type="similarity">
    <text evidence="1">Belongs to the TrbG/VirB9 family.</text>
</comment>
<sequence length="300" mass="32877">MEKKAFVLLVLLAFFLSERALAAVPADVLSPEGTLGERERWIVEQVRQLARQGTGSSGTLVGGKLVFVHGAEGGIPTIIAAPLQVVDVELEPGEMVNEIVLGDTARWQIEPGTAGKSTHLFIKPVDTGLETSAVITTDRRAYHLRLLSRTSDITPYVGFTYQTDLQAQVAAAKARAKKQQTWRTDEHDVDLSKLNFAYDVEGASGWKPERVYDDGRKMYVQLPEGAGSGEMPALMVMKGKREVLVNYRVRSGHTMEVDGVFDQVALVVGVGKEQERVDIYRKGARRSPGHFTGAGDRGDR</sequence>
<organism evidence="4 5">
    <name type="scientific">Desulfobulbus oralis</name>
    <dbReference type="NCBI Taxonomy" id="1986146"/>
    <lineage>
        <taxon>Bacteria</taxon>
        <taxon>Pseudomonadati</taxon>
        <taxon>Thermodesulfobacteriota</taxon>
        <taxon>Desulfobulbia</taxon>
        <taxon>Desulfobulbales</taxon>
        <taxon>Desulfobulbaceae</taxon>
        <taxon>Desulfobulbus</taxon>
    </lineage>
</organism>
<feature type="chain" id="PRO_5014798300" evidence="3">
    <location>
        <begin position="23"/>
        <end position="300"/>
    </location>
</feature>
<dbReference type="RefSeq" id="WP_104935737.1">
    <property type="nucleotide sequence ID" value="NZ_CP021255.1"/>
</dbReference>
<keyword evidence="5" id="KW-1185">Reference proteome</keyword>
<dbReference type="Gene3D" id="2.60.40.2500">
    <property type="match status" value="1"/>
</dbReference>
<dbReference type="InterPro" id="IPR033645">
    <property type="entry name" value="VirB9/CagX/TrbG_C"/>
</dbReference>
<evidence type="ECO:0000313" key="4">
    <source>
        <dbReference type="EMBL" id="AVD70430.1"/>
    </source>
</evidence>